<dbReference type="InterPro" id="IPR036388">
    <property type="entry name" value="WH-like_DNA-bd_sf"/>
</dbReference>
<dbReference type="Proteomes" id="UP001596328">
    <property type="component" value="Unassembled WGS sequence"/>
</dbReference>
<evidence type="ECO:0000313" key="2">
    <source>
        <dbReference type="Proteomes" id="UP001596328"/>
    </source>
</evidence>
<organism evidence="1 2">
    <name type="scientific">Halobium palmae</name>
    <dbReference type="NCBI Taxonomy" id="1776492"/>
    <lineage>
        <taxon>Archaea</taxon>
        <taxon>Methanobacteriati</taxon>
        <taxon>Methanobacteriota</taxon>
        <taxon>Stenosarchaea group</taxon>
        <taxon>Halobacteria</taxon>
        <taxon>Halobacteriales</taxon>
        <taxon>Haloferacaceae</taxon>
        <taxon>Halobium</taxon>
    </lineage>
</organism>
<dbReference type="SUPFAM" id="SSF46785">
    <property type="entry name" value="Winged helix' DNA-binding domain"/>
    <property type="match status" value="1"/>
</dbReference>
<reference evidence="1 2" key="1">
    <citation type="journal article" date="2019" name="Int. J. Syst. Evol. Microbiol.">
        <title>The Global Catalogue of Microorganisms (GCM) 10K type strain sequencing project: providing services to taxonomists for standard genome sequencing and annotation.</title>
        <authorList>
            <consortium name="The Broad Institute Genomics Platform"/>
            <consortium name="The Broad Institute Genome Sequencing Center for Infectious Disease"/>
            <person name="Wu L."/>
            <person name="Ma J."/>
        </authorList>
    </citation>
    <scope>NUCLEOTIDE SEQUENCE [LARGE SCALE GENOMIC DNA]</scope>
    <source>
        <strain evidence="1 2">NBRC 111368</strain>
    </source>
</reference>
<proteinExistence type="predicted"/>
<dbReference type="Pfam" id="PF12840">
    <property type="entry name" value="HTH_20"/>
    <property type="match status" value="1"/>
</dbReference>
<protein>
    <submittedName>
        <fullName evidence="1">Helix-turn-helix domain-containing protein</fullName>
    </submittedName>
</protein>
<dbReference type="AlphaFoldDB" id="A0ABD5RUN0"/>
<gene>
    <name evidence="1" type="ORF">ACFQE1_01485</name>
</gene>
<dbReference type="InterPro" id="IPR036390">
    <property type="entry name" value="WH_DNA-bd_sf"/>
</dbReference>
<keyword evidence="2" id="KW-1185">Reference proteome</keyword>
<evidence type="ECO:0000313" key="1">
    <source>
        <dbReference type="EMBL" id="MFC6723083.1"/>
    </source>
</evidence>
<sequence>MGRDPLAPDPPDLQDVLDALDDSDCRTIVKQLDKPMTANELSAACDIPLSTMYRKLDLLSDASLLEERIEIRTDGRHTTRYVLAFDEVRIVLDEDRSIDVAIKRRPQTPEERLSELWSEVSKEA</sequence>
<name>A0ABD5RUN0_9EURY</name>
<comment type="caution">
    <text evidence="1">The sequence shown here is derived from an EMBL/GenBank/DDBJ whole genome shotgun (WGS) entry which is preliminary data.</text>
</comment>
<accession>A0ABD5RUN0</accession>
<dbReference type="Gene3D" id="1.10.10.10">
    <property type="entry name" value="Winged helix-like DNA-binding domain superfamily/Winged helix DNA-binding domain"/>
    <property type="match status" value="1"/>
</dbReference>
<dbReference type="EMBL" id="JBHSWU010000003">
    <property type="protein sequence ID" value="MFC6723083.1"/>
    <property type="molecule type" value="Genomic_DNA"/>
</dbReference>